<dbReference type="Pfam" id="PF07521">
    <property type="entry name" value="RMMBL"/>
    <property type="match status" value="1"/>
</dbReference>
<dbReference type="RefSeq" id="WP_161817841.1">
    <property type="nucleotide sequence ID" value="NZ_JAACJS010000011.1"/>
</dbReference>
<name>A0ABW9ZUV9_9BACT</name>
<evidence type="ECO:0000256" key="1">
    <source>
        <dbReference type="ARBA" id="ARBA00022801"/>
    </source>
</evidence>
<dbReference type="SUPFAM" id="SSF56281">
    <property type="entry name" value="Metallo-hydrolase/oxidoreductase"/>
    <property type="match status" value="1"/>
</dbReference>
<dbReference type="SMART" id="SM01027">
    <property type="entry name" value="Beta-Casp"/>
    <property type="match status" value="1"/>
</dbReference>
<sequence>MHLGFHGAARTVTGSKHVLTLQNGYKILLDCGMFQGMGLQTTRLNEHFGFDPTSISCVILSHAHIDHSGLLPKLVKEGFKGAIYSSAATRELTEILLYDSASIQNCHHDGCHPLYNADDVAATMHQFRDIPLDEYCEITKDVSVMLTGAGHVVGSAAVNLAVHENGKQTKILFTGDIGRYRSALMQGPSPCPQADVIIMESTYGNCLHDIHGNAVDKLYEAITETCSRNGGKLIIPAFSVGRTQELLYALNQLELEKRLPAVPYYVDSPLAHKATSVTCSHLSYFNERLQKILEIDDNPFDFAGLKYIDDPAQSQQITSSNEPCVVLAASGTADAGRVVHHIKACAGDKRNTILMAGFCTPKTIGGKLLRGVRRLRIHEQNIAVRAKVGKLEGMSAHGDQDDLLHFLQCQDPAHVKNIFLVHGEYPVQLDFAEKLARAGFHNVNIPSQHRRVNLEQARRPRRVRKVAA</sequence>
<dbReference type="InterPro" id="IPR022712">
    <property type="entry name" value="Beta_Casp"/>
</dbReference>
<evidence type="ECO:0000259" key="2">
    <source>
        <dbReference type="SMART" id="SM00849"/>
    </source>
</evidence>
<evidence type="ECO:0000313" key="4">
    <source>
        <dbReference type="EMBL" id="NCI49527.1"/>
    </source>
</evidence>
<keyword evidence="1" id="KW-0378">Hydrolase</keyword>
<feature type="domain" description="Metallo-beta-lactamase" evidence="2">
    <location>
        <begin position="15"/>
        <end position="222"/>
    </location>
</feature>
<dbReference type="Gene3D" id="3.40.50.10890">
    <property type="match status" value="1"/>
</dbReference>
<feature type="domain" description="Beta-Casp" evidence="3">
    <location>
        <begin position="243"/>
        <end position="368"/>
    </location>
</feature>
<comment type="caution">
    <text evidence="4">The sequence shown here is derived from an EMBL/GenBank/DDBJ whole genome shotgun (WGS) entry which is preliminary data.</text>
</comment>
<evidence type="ECO:0000259" key="3">
    <source>
        <dbReference type="SMART" id="SM01027"/>
    </source>
</evidence>
<dbReference type="InterPro" id="IPR036866">
    <property type="entry name" value="RibonucZ/Hydroxyglut_hydro"/>
</dbReference>
<dbReference type="EMBL" id="JAACJS010000011">
    <property type="protein sequence ID" value="NCI49527.1"/>
    <property type="molecule type" value="Genomic_DNA"/>
</dbReference>
<protein>
    <submittedName>
        <fullName evidence="4">MBL fold metallo-hydrolase</fullName>
    </submittedName>
</protein>
<organism evidence="4 5">
    <name type="scientific">Sediminibacterium roseum</name>
    <dbReference type="NCBI Taxonomy" id="1978412"/>
    <lineage>
        <taxon>Bacteria</taxon>
        <taxon>Pseudomonadati</taxon>
        <taxon>Bacteroidota</taxon>
        <taxon>Chitinophagia</taxon>
        <taxon>Chitinophagales</taxon>
        <taxon>Chitinophagaceae</taxon>
        <taxon>Sediminibacterium</taxon>
    </lineage>
</organism>
<keyword evidence="5" id="KW-1185">Reference proteome</keyword>
<dbReference type="InterPro" id="IPR011108">
    <property type="entry name" value="RMMBL"/>
</dbReference>
<dbReference type="CDD" id="cd16295">
    <property type="entry name" value="TTHA0252-CPSF-like_MBL-fold"/>
    <property type="match status" value="1"/>
</dbReference>
<dbReference type="Gene3D" id="3.60.15.10">
    <property type="entry name" value="Ribonuclease Z/Hydroxyacylglutathione hydrolase-like"/>
    <property type="match status" value="1"/>
</dbReference>
<accession>A0ABW9ZUV9</accession>
<dbReference type="Pfam" id="PF10996">
    <property type="entry name" value="Beta-Casp"/>
    <property type="match status" value="1"/>
</dbReference>
<dbReference type="PANTHER" id="PTHR11203">
    <property type="entry name" value="CLEAVAGE AND POLYADENYLATION SPECIFICITY FACTOR FAMILY MEMBER"/>
    <property type="match status" value="1"/>
</dbReference>
<dbReference type="Pfam" id="PF00753">
    <property type="entry name" value="Lactamase_B"/>
    <property type="match status" value="1"/>
</dbReference>
<evidence type="ECO:0000313" key="5">
    <source>
        <dbReference type="Proteomes" id="UP000753802"/>
    </source>
</evidence>
<dbReference type="Proteomes" id="UP000753802">
    <property type="component" value="Unassembled WGS sequence"/>
</dbReference>
<proteinExistence type="predicted"/>
<reference evidence="4 5" key="1">
    <citation type="submission" date="2020-01" db="EMBL/GenBank/DDBJ databases">
        <title>Genome analysis.</title>
        <authorList>
            <person name="Wu S."/>
            <person name="Wang G."/>
        </authorList>
    </citation>
    <scope>NUCLEOTIDE SEQUENCE [LARGE SCALE GENOMIC DNA]</scope>
    <source>
        <strain evidence="4 5">SYL130</strain>
    </source>
</reference>
<gene>
    <name evidence="4" type="ORF">GWC95_06305</name>
</gene>
<dbReference type="InterPro" id="IPR001279">
    <property type="entry name" value="Metallo-B-lactamas"/>
</dbReference>
<dbReference type="PANTHER" id="PTHR11203:SF37">
    <property type="entry name" value="INTEGRATOR COMPLEX SUBUNIT 11"/>
    <property type="match status" value="1"/>
</dbReference>
<dbReference type="SMART" id="SM00849">
    <property type="entry name" value="Lactamase_B"/>
    <property type="match status" value="1"/>
</dbReference>
<dbReference type="InterPro" id="IPR050698">
    <property type="entry name" value="MBL"/>
</dbReference>